<protein>
    <submittedName>
        <fullName evidence="1">Uncharacterized protein</fullName>
    </submittedName>
</protein>
<dbReference type="Proteomes" id="UP000069771">
    <property type="component" value="Chromosome"/>
</dbReference>
<accession>A0A140DUG1</accession>
<dbReference type="KEGG" id="fro:AALO17_11540"/>
<sequence>MGRNSRLLADRLDSRLTGVNPDEQELVYCVRLGAFLRYILIKYK</sequence>
<organism evidence="1 2">
    <name type="scientific">Faecalibaculum rodentium</name>
    <dbReference type="NCBI Taxonomy" id="1702221"/>
    <lineage>
        <taxon>Bacteria</taxon>
        <taxon>Bacillati</taxon>
        <taxon>Bacillota</taxon>
        <taxon>Erysipelotrichia</taxon>
        <taxon>Erysipelotrichales</taxon>
        <taxon>Erysipelotrichaceae</taxon>
        <taxon>Faecalibaculum</taxon>
    </lineage>
</organism>
<dbReference type="EMBL" id="CP011391">
    <property type="protein sequence ID" value="AMK54288.1"/>
    <property type="molecule type" value="Genomic_DNA"/>
</dbReference>
<dbReference type="STRING" id="1702221.AALO17_11540"/>
<proteinExistence type="predicted"/>
<keyword evidence="2" id="KW-1185">Reference proteome</keyword>
<gene>
    <name evidence="1" type="ORF">AALO17_11540</name>
</gene>
<evidence type="ECO:0000313" key="1">
    <source>
        <dbReference type="EMBL" id="AMK54288.1"/>
    </source>
</evidence>
<dbReference type="AlphaFoldDB" id="A0A140DUG1"/>
<evidence type="ECO:0000313" key="2">
    <source>
        <dbReference type="Proteomes" id="UP000069771"/>
    </source>
</evidence>
<name>A0A140DUG1_9FIRM</name>
<reference evidence="1 2" key="1">
    <citation type="journal article" date="2016" name="Gut Pathog.">
        <title>Whole genome sequencing of "Faecalibaculum rodentium" ALO17, isolated from C57BL/6J laboratory mouse feces.</title>
        <authorList>
            <person name="Lim S."/>
            <person name="Chang D.H."/>
            <person name="Ahn S."/>
            <person name="Kim B.C."/>
        </authorList>
    </citation>
    <scope>NUCLEOTIDE SEQUENCE [LARGE SCALE GENOMIC DNA]</scope>
    <source>
        <strain evidence="1 2">Alo17</strain>
    </source>
</reference>